<evidence type="ECO:0000313" key="3">
    <source>
        <dbReference type="EMBL" id="NID05908.1"/>
    </source>
</evidence>
<evidence type="ECO:0000256" key="1">
    <source>
        <dbReference type="SAM" id="Phobius"/>
    </source>
</evidence>
<feature type="signal peptide" evidence="2">
    <location>
        <begin position="1"/>
        <end position="21"/>
    </location>
</feature>
<evidence type="ECO:0000313" key="4">
    <source>
        <dbReference type="Proteomes" id="UP001429601"/>
    </source>
</evidence>
<protein>
    <submittedName>
        <fullName evidence="3">DUF3999 domain-containing protein</fullName>
    </submittedName>
</protein>
<keyword evidence="2" id="KW-0732">Signal</keyword>
<name>A0ABX0Q9S1_9GAMM</name>
<keyword evidence="1" id="KW-1133">Transmembrane helix</keyword>
<accession>A0ABX0Q9S1</accession>
<feature type="transmembrane region" description="Helical" evidence="1">
    <location>
        <begin position="420"/>
        <end position="440"/>
    </location>
</feature>
<dbReference type="Pfam" id="PF13163">
    <property type="entry name" value="DUF3999"/>
    <property type="match status" value="1"/>
</dbReference>
<dbReference type="Proteomes" id="UP001429601">
    <property type="component" value="Unassembled WGS sequence"/>
</dbReference>
<keyword evidence="4" id="KW-1185">Reference proteome</keyword>
<dbReference type="RefSeq" id="WP_167127420.1">
    <property type="nucleotide sequence ID" value="NZ_JAAQQR010000006.1"/>
</dbReference>
<keyword evidence="1" id="KW-0472">Membrane</keyword>
<evidence type="ECO:0000256" key="2">
    <source>
        <dbReference type="SAM" id="SignalP"/>
    </source>
</evidence>
<organism evidence="3 4">
    <name type="scientific">Luteibacter jiangsuensis</name>
    <dbReference type="NCBI Taxonomy" id="637577"/>
    <lineage>
        <taxon>Bacteria</taxon>
        <taxon>Pseudomonadati</taxon>
        <taxon>Pseudomonadota</taxon>
        <taxon>Gammaproteobacteria</taxon>
        <taxon>Lysobacterales</taxon>
        <taxon>Rhodanobacteraceae</taxon>
        <taxon>Luteibacter</taxon>
    </lineage>
</organism>
<proteinExistence type="predicted"/>
<sequence length="445" mass="46981">MRREWRACLLIVGLGVFTARADTPPSFAVAYSLDARPGAKAYVVELPQDAYAWASIDAGLGDVVVVDAHDRQVAAGLYVPATPTAHPTTLDAPLLAVPPSAGGVAGARIQRSTNGDILIEPGAAAVAGAPSDWLFDARQPVAAERLEFAPFDRDADLRIDIDASSDLQDWMPLVRGATVVTLGKGDGAVDARVVKLQGAPARYYRVHVARGEAPWVAGATPKVTLSGTVEDAAAKDEAPHRWLELSAANTTQSGQGVDYDYRLPAALPVTALRAKLGNGDAVARFDAIAIEGAMTGRQLGTLVVTSQGGDGRPLEVARARREVLRLHSATPLREPPHLLVEWQADRMVFLPEGDAPYRLLVGSHLGRRAAWPIADAIAALRKEGGPAWRPEPASTASVRILDGSKALDAAAAPFDWTRPLLWVVLLLGAAAVAAMAVSLLRKPKA</sequence>
<reference evidence="3 4" key="1">
    <citation type="journal article" date="2011" name="Curr. Microbiol.">
        <title>Luteibacter jiangsuensis sp. nov.: a methamidophos-degrading bacterium isolated from a methamidophos-manufacturing factory.</title>
        <authorList>
            <person name="Wang L."/>
            <person name="Wang G.L."/>
            <person name="Li S.P."/>
            <person name="Jiang J.D."/>
        </authorList>
    </citation>
    <scope>NUCLEOTIDE SEQUENCE [LARGE SCALE GENOMIC DNA]</scope>
    <source>
        <strain evidence="3 4">CGMCC 1.10133</strain>
    </source>
</reference>
<dbReference type="InterPro" id="IPR025060">
    <property type="entry name" value="DUF3999"/>
</dbReference>
<feature type="chain" id="PRO_5045460735" evidence="2">
    <location>
        <begin position="22"/>
        <end position="445"/>
    </location>
</feature>
<keyword evidence="1" id="KW-0812">Transmembrane</keyword>
<comment type="caution">
    <text evidence="3">The sequence shown here is derived from an EMBL/GenBank/DDBJ whole genome shotgun (WGS) entry which is preliminary data.</text>
</comment>
<dbReference type="EMBL" id="JAAQQR010000006">
    <property type="protein sequence ID" value="NID05908.1"/>
    <property type="molecule type" value="Genomic_DNA"/>
</dbReference>
<gene>
    <name evidence="3" type="ORF">HBF26_13495</name>
</gene>